<dbReference type="CDD" id="cd07377">
    <property type="entry name" value="WHTH_GntR"/>
    <property type="match status" value="1"/>
</dbReference>
<evidence type="ECO:0000256" key="1">
    <source>
        <dbReference type="ARBA" id="ARBA00023015"/>
    </source>
</evidence>
<feature type="non-terminal residue" evidence="5">
    <location>
        <position position="140"/>
    </location>
</feature>
<dbReference type="InterPro" id="IPR000524">
    <property type="entry name" value="Tscrpt_reg_HTH_GntR"/>
</dbReference>
<dbReference type="InterPro" id="IPR036390">
    <property type="entry name" value="WH_DNA-bd_sf"/>
</dbReference>
<feature type="domain" description="HTH gntR-type" evidence="4">
    <location>
        <begin position="8"/>
        <end position="75"/>
    </location>
</feature>
<keyword evidence="2" id="KW-0238">DNA-binding</keyword>
<dbReference type="EMBL" id="RBZY01000035">
    <property type="protein sequence ID" value="RWR17978.1"/>
    <property type="molecule type" value="Genomic_DNA"/>
</dbReference>
<accession>A0A3S3LDA1</accession>
<dbReference type="GO" id="GO:0003677">
    <property type="term" value="F:DNA binding"/>
    <property type="evidence" value="ECO:0007669"/>
    <property type="project" value="UniProtKB-KW"/>
</dbReference>
<dbReference type="Gene3D" id="1.10.10.10">
    <property type="entry name" value="Winged helix-like DNA-binding domain superfamily/Winged helix DNA-binding domain"/>
    <property type="match status" value="1"/>
</dbReference>
<comment type="caution">
    <text evidence="5">The sequence shown here is derived from an EMBL/GenBank/DDBJ whole genome shotgun (WGS) entry which is preliminary data.</text>
</comment>
<proteinExistence type="predicted"/>
<dbReference type="SMART" id="SM00345">
    <property type="entry name" value="HTH_GNTR"/>
    <property type="match status" value="1"/>
</dbReference>
<dbReference type="AlphaFoldDB" id="A0A3S3LDA1"/>
<evidence type="ECO:0000259" key="4">
    <source>
        <dbReference type="PROSITE" id="PS50949"/>
    </source>
</evidence>
<dbReference type="SUPFAM" id="SSF46785">
    <property type="entry name" value="Winged helix' DNA-binding domain"/>
    <property type="match status" value="1"/>
</dbReference>
<dbReference type="PANTHER" id="PTHR43537:SF5">
    <property type="entry name" value="UXU OPERON TRANSCRIPTIONAL REGULATOR"/>
    <property type="match status" value="1"/>
</dbReference>
<dbReference type="PANTHER" id="PTHR43537">
    <property type="entry name" value="TRANSCRIPTIONAL REGULATOR, GNTR FAMILY"/>
    <property type="match status" value="1"/>
</dbReference>
<name>A0A3S3LDA1_9MICO</name>
<dbReference type="Proteomes" id="UP000285970">
    <property type="component" value="Unassembled WGS sequence"/>
</dbReference>
<keyword evidence="3" id="KW-0804">Transcription</keyword>
<dbReference type="RefSeq" id="WP_164878212.1">
    <property type="nucleotide sequence ID" value="NZ_RBZY01000035.1"/>
</dbReference>
<evidence type="ECO:0000313" key="6">
    <source>
        <dbReference type="Proteomes" id="UP000285970"/>
    </source>
</evidence>
<dbReference type="PROSITE" id="PS50949">
    <property type="entry name" value="HTH_GNTR"/>
    <property type="match status" value="1"/>
</dbReference>
<sequence>MDERRQPSALVDEAYAALGEAIVDGRLRPGDRLRDVELAAYMGISRTPVREALQRLAAIRLVEIAPHRFTRVTTPTEQEMADMRDYAVHMIAMTMHLALPRCSDADIAEGAERFRAVADAARAHSSPEYVDAGFALLAHF</sequence>
<dbReference type="GO" id="GO:0003700">
    <property type="term" value="F:DNA-binding transcription factor activity"/>
    <property type="evidence" value="ECO:0007669"/>
    <property type="project" value="InterPro"/>
</dbReference>
<dbReference type="Pfam" id="PF00392">
    <property type="entry name" value="GntR"/>
    <property type="match status" value="1"/>
</dbReference>
<evidence type="ECO:0000256" key="2">
    <source>
        <dbReference type="ARBA" id="ARBA00023125"/>
    </source>
</evidence>
<gene>
    <name evidence="5" type="ORF">D8Y23_10690</name>
</gene>
<evidence type="ECO:0000256" key="3">
    <source>
        <dbReference type="ARBA" id="ARBA00023163"/>
    </source>
</evidence>
<keyword evidence="1" id="KW-0805">Transcription regulation</keyword>
<protein>
    <submittedName>
        <fullName evidence="5">GntR family transcriptional regulator</fullName>
    </submittedName>
</protein>
<reference evidence="5 6" key="1">
    <citation type="journal article" date="2018" name="Front. Microbiol.">
        <title>Novel Insights Into Bacterial Dimethylsulfoniopropionate Catabolism in the East China Sea.</title>
        <authorList>
            <person name="Liu J."/>
            <person name="Liu J."/>
            <person name="Zhang S.H."/>
            <person name="Liang J."/>
            <person name="Lin H."/>
            <person name="Song D."/>
            <person name="Yang G.P."/>
            <person name="Todd J.D."/>
            <person name="Zhang X.H."/>
        </authorList>
    </citation>
    <scope>NUCLEOTIDE SEQUENCE [LARGE SCALE GENOMIC DNA]</scope>
    <source>
        <strain evidence="5 6">ZYFD042</strain>
    </source>
</reference>
<dbReference type="InterPro" id="IPR036388">
    <property type="entry name" value="WH-like_DNA-bd_sf"/>
</dbReference>
<organism evidence="5 6">
    <name type="scientific">Microbacterium enclense</name>
    <dbReference type="NCBI Taxonomy" id="993073"/>
    <lineage>
        <taxon>Bacteria</taxon>
        <taxon>Bacillati</taxon>
        <taxon>Actinomycetota</taxon>
        <taxon>Actinomycetes</taxon>
        <taxon>Micrococcales</taxon>
        <taxon>Microbacteriaceae</taxon>
        <taxon>Microbacterium</taxon>
    </lineage>
</organism>
<evidence type="ECO:0000313" key="5">
    <source>
        <dbReference type="EMBL" id="RWR17978.1"/>
    </source>
</evidence>